<sequence length="65" mass="7069">MREASARVTLLKSTSETEKGGTSAYPETVGASKADGVNFKKKDLDEMLNLISNFNTIKTSMLVDK</sequence>
<proteinExistence type="predicted"/>
<reference evidence="2" key="1">
    <citation type="submission" date="2022-07" db="EMBL/GenBank/DDBJ databases">
        <title>Marinobacter iranensis a new bacterium isolate from a hipersaline lake in Iran.</title>
        <authorList>
            <person name="Mohammad A.M.A."/>
            <person name="Cristina S.-P."/>
            <person name="Antonio V."/>
        </authorList>
    </citation>
    <scope>NUCLEOTIDE SEQUENCE</scope>
    <source>
        <strain evidence="2">71-i</strain>
    </source>
</reference>
<evidence type="ECO:0000313" key="2">
    <source>
        <dbReference type="EMBL" id="MDF0750900.1"/>
    </source>
</evidence>
<comment type="caution">
    <text evidence="2">The sequence shown here is derived from an EMBL/GenBank/DDBJ whole genome shotgun (WGS) entry which is preliminary data.</text>
</comment>
<feature type="region of interest" description="Disordered" evidence="1">
    <location>
        <begin position="1"/>
        <end position="27"/>
    </location>
</feature>
<evidence type="ECO:0000256" key="1">
    <source>
        <dbReference type="SAM" id="MobiDB-lite"/>
    </source>
</evidence>
<dbReference type="Proteomes" id="UP001143391">
    <property type="component" value="Unassembled WGS sequence"/>
</dbReference>
<accession>A0ABT5YB31</accession>
<organism evidence="2 3">
    <name type="scientific">Marinobacter iranensis</name>
    <dbReference type="NCBI Taxonomy" id="2962607"/>
    <lineage>
        <taxon>Bacteria</taxon>
        <taxon>Pseudomonadati</taxon>
        <taxon>Pseudomonadota</taxon>
        <taxon>Gammaproteobacteria</taxon>
        <taxon>Pseudomonadales</taxon>
        <taxon>Marinobacteraceae</taxon>
        <taxon>Marinobacter</taxon>
    </lineage>
</organism>
<protein>
    <submittedName>
        <fullName evidence="2">Uncharacterized protein</fullName>
    </submittedName>
</protein>
<evidence type="ECO:0000313" key="3">
    <source>
        <dbReference type="Proteomes" id="UP001143391"/>
    </source>
</evidence>
<dbReference type="RefSeq" id="WP_275706698.1">
    <property type="nucleotide sequence ID" value="NZ_JANCMW010000006.1"/>
</dbReference>
<name>A0ABT5YB31_9GAMM</name>
<gene>
    <name evidence="2" type="ORF">NLU14_11765</name>
</gene>
<dbReference type="EMBL" id="JANCMW010000006">
    <property type="protein sequence ID" value="MDF0750900.1"/>
    <property type="molecule type" value="Genomic_DNA"/>
</dbReference>
<keyword evidence="3" id="KW-1185">Reference proteome</keyword>